<protein>
    <submittedName>
        <fullName evidence="6">Uncharacterized protein</fullName>
    </submittedName>
</protein>
<sequence>MTRFNIVSVLLGLILASVAVQGFEKKCKDGEAYYRPDNQCALCPEGSYEKFDRCFACRNPKKDTYVEGSTQCSDIDCLKIPEVALVLDVNFEHYGQAMKHMKIPNTDGTCRFRNDISKGAIDEVQLRHAPANYKEGTKGDLNDDGLPNPRLVSNTIFAQSGSMKDLNTNNTNLLLIYLGQFIDHDITLINENNYNDFANIKVPAGDFHFSDIGEIEFLRSRYVFDRKQVGPRRCREFMNRNTAWADMSNVYGNYNRRGEALRSFQNGELLTSTIHGNEYLPFESDEGEVYTIDHPDNCGAKCQAKLENPDNFFCGDVRCNENPVLSAFHTMFVREHNRIARWFKQAYNEDDDEIIFQNARIRNIILYQKIIWDYLTTLVGELNMENLMGPYVKMDRLCDPGMEIHFTTAAYRFGHSAIADQIAMANQDGEMDESKHMSLNEAFFTPKILIEKKFILNQLLNGALLMKHEPIDAKVVDALRNHLFQNMDKKLDLVALNIQRGRDHGLSSLNSWRKALREKMYMGYQDLPGIKNFQDLTDDAELIRDLTALYGSVDKVDPFVAGMAERKQTGSMLGVTFTHAIIEQFKRVRDCDPFWFENEWIKQIDGVGIETETLSDIFARNGGSTLFTPGANPFKVPNI</sequence>
<dbReference type="PANTHER" id="PTHR11475">
    <property type="entry name" value="OXIDASE/PEROXIDASE"/>
    <property type="match status" value="1"/>
</dbReference>
<dbReference type="Pfam" id="PF03098">
    <property type="entry name" value="An_peroxidase"/>
    <property type="match status" value="1"/>
</dbReference>
<dbReference type="InterPro" id="IPR010255">
    <property type="entry name" value="Haem_peroxidase_sf"/>
</dbReference>
<dbReference type="Gene3D" id="1.10.640.10">
    <property type="entry name" value="Haem peroxidase domain superfamily, animal type"/>
    <property type="match status" value="1"/>
</dbReference>
<dbReference type="GO" id="GO:0005576">
    <property type="term" value="C:extracellular region"/>
    <property type="evidence" value="ECO:0007669"/>
    <property type="project" value="UniProtKB-SubCell"/>
</dbReference>
<feature type="signal peptide" evidence="5">
    <location>
        <begin position="1"/>
        <end position="22"/>
    </location>
</feature>
<evidence type="ECO:0000256" key="5">
    <source>
        <dbReference type="SAM" id="SignalP"/>
    </source>
</evidence>
<evidence type="ECO:0000256" key="2">
    <source>
        <dbReference type="ARBA" id="ARBA00022525"/>
    </source>
</evidence>
<keyword evidence="4" id="KW-0479">Metal-binding</keyword>
<dbReference type="AlphaFoldDB" id="A0A7S3LN59"/>
<evidence type="ECO:0000256" key="1">
    <source>
        <dbReference type="ARBA" id="ARBA00004613"/>
    </source>
</evidence>
<organism evidence="6">
    <name type="scientific">Aplanochytrium stocchinoi</name>
    <dbReference type="NCBI Taxonomy" id="215587"/>
    <lineage>
        <taxon>Eukaryota</taxon>
        <taxon>Sar</taxon>
        <taxon>Stramenopiles</taxon>
        <taxon>Bigyra</taxon>
        <taxon>Labyrinthulomycetes</taxon>
        <taxon>Thraustochytrida</taxon>
        <taxon>Thraustochytriidae</taxon>
        <taxon>Aplanochytrium</taxon>
    </lineage>
</organism>
<dbReference type="PRINTS" id="PR00457">
    <property type="entry name" value="ANPEROXIDASE"/>
</dbReference>
<keyword evidence="5" id="KW-0732">Signal</keyword>
<keyword evidence="4" id="KW-0408">Iron</keyword>
<feature type="chain" id="PRO_5031504472" evidence="5">
    <location>
        <begin position="23"/>
        <end position="639"/>
    </location>
</feature>
<dbReference type="PANTHER" id="PTHR11475:SF4">
    <property type="entry name" value="CHORION PEROXIDASE"/>
    <property type="match status" value="1"/>
</dbReference>
<comment type="subcellular location">
    <subcellularLocation>
        <location evidence="1">Secreted</location>
    </subcellularLocation>
</comment>
<gene>
    <name evidence="6" type="ORF">ASTO00021_LOCUS7089</name>
</gene>
<keyword evidence="4" id="KW-0349">Heme</keyword>
<keyword evidence="3" id="KW-0325">Glycoprotein</keyword>
<name>A0A7S3LN59_9STRA</name>
<dbReference type="InterPro" id="IPR037120">
    <property type="entry name" value="Haem_peroxidase_sf_animal"/>
</dbReference>
<dbReference type="GO" id="GO:0006979">
    <property type="term" value="P:response to oxidative stress"/>
    <property type="evidence" value="ECO:0007669"/>
    <property type="project" value="InterPro"/>
</dbReference>
<dbReference type="PROSITE" id="PS50292">
    <property type="entry name" value="PEROXIDASE_3"/>
    <property type="match status" value="1"/>
</dbReference>
<accession>A0A7S3LN59</accession>
<dbReference type="GO" id="GO:0004601">
    <property type="term" value="F:peroxidase activity"/>
    <property type="evidence" value="ECO:0007669"/>
    <property type="project" value="InterPro"/>
</dbReference>
<keyword evidence="2" id="KW-0964">Secreted</keyword>
<evidence type="ECO:0000256" key="4">
    <source>
        <dbReference type="PIRSR" id="PIRSR619791-2"/>
    </source>
</evidence>
<dbReference type="GO" id="GO:0020037">
    <property type="term" value="F:heme binding"/>
    <property type="evidence" value="ECO:0007669"/>
    <property type="project" value="InterPro"/>
</dbReference>
<feature type="binding site" description="axial binding residue" evidence="4">
    <location>
        <position position="415"/>
    </location>
    <ligand>
        <name>heme b</name>
        <dbReference type="ChEBI" id="CHEBI:60344"/>
    </ligand>
    <ligandPart>
        <name>Fe</name>
        <dbReference type="ChEBI" id="CHEBI:18248"/>
    </ligandPart>
</feature>
<reference evidence="6" key="1">
    <citation type="submission" date="2021-01" db="EMBL/GenBank/DDBJ databases">
        <authorList>
            <person name="Corre E."/>
            <person name="Pelletier E."/>
            <person name="Niang G."/>
            <person name="Scheremetjew M."/>
            <person name="Finn R."/>
            <person name="Kale V."/>
            <person name="Holt S."/>
            <person name="Cochrane G."/>
            <person name="Meng A."/>
            <person name="Brown T."/>
            <person name="Cohen L."/>
        </authorList>
    </citation>
    <scope>NUCLEOTIDE SEQUENCE</scope>
    <source>
        <strain evidence="6">GSBS06</strain>
    </source>
</reference>
<evidence type="ECO:0000256" key="3">
    <source>
        <dbReference type="ARBA" id="ARBA00023180"/>
    </source>
</evidence>
<dbReference type="InterPro" id="IPR019791">
    <property type="entry name" value="Haem_peroxidase_animal"/>
</dbReference>
<evidence type="ECO:0000313" key="6">
    <source>
        <dbReference type="EMBL" id="CAE0436841.1"/>
    </source>
</evidence>
<dbReference type="EMBL" id="HBIN01009510">
    <property type="protein sequence ID" value="CAE0436841.1"/>
    <property type="molecule type" value="Transcribed_RNA"/>
</dbReference>
<dbReference type="GO" id="GO:0046872">
    <property type="term" value="F:metal ion binding"/>
    <property type="evidence" value="ECO:0007669"/>
    <property type="project" value="UniProtKB-KW"/>
</dbReference>
<proteinExistence type="predicted"/>
<dbReference type="SUPFAM" id="SSF48113">
    <property type="entry name" value="Heme-dependent peroxidases"/>
    <property type="match status" value="1"/>
</dbReference>